<feature type="transmembrane region" description="Helical" evidence="10">
    <location>
        <begin position="129"/>
        <end position="145"/>
    </location>
</feature>
<dbReference type="PANTHER" id="PTHR12413:SF2">
    <property type="entry name" value="DOLICHYL PYROPHOSPHATE GLC1MAN9GLCNAC2 ALPHA-1,3-GLUCOSYLTRANSFERASE-RELATED"/>
    <property type="match status" value="1"/>
</dbReference>
<dbReference type="Proteomes" id="UP000593906">
    <property type="component" value="Chromosome 1"/>
</dbReference>
<protein>
    <recommendedName>
        <fullName evidence="10">Alpha-1,3-glucosyltransferase</fullName>
        <ecNumber evidence="10">2.4.1.-</ecNumber>
    </recommendedName>
</protein>
<dbReference type="UniPathway" id="UPA00378"/>
<dbReference type="EMBL" id="CP044422">
    <property type="protein sequence ID" value="QOY43418.1"/>
    <property type="molecule type" value="Genomic_DNA"/>
</dbReference>
<keyword evidence="6 10" id="KW-0812">Transmembrane</keyword>
<feature type="transmembrane region" description="Helical" evidence="10">
    <location>
        <begin position="305"/>
        <end position="326"/>
    </location>
</feature>
<comment type="pathway">
    <text evidence="2 10">Protein modification; protein glycosylation.</text>
</comment>
<evidence type="ECO:0000256" key="5">
    <source>
        <dbReference type="ARBA" id="ARBA00022679"/>
    </source>
</evidence>
<evidence type="ECO:0000256" key="2">
    <source>
        <dbReference type="ARBA" id="ARBA00004922"/>
    </source>
</evidence>
<accession>A0A7S7LJY7</accession>
<evidence type="ECO:0000313" key="12">
    <source>
        <dbReference type="Proteomes" id="UP000593906"/>
    </source>
</evidence>
<feature type="transmembrane region" description="Helical" evidence="10">
    <location>
        <begin position="465"/>
        <end position="491"/>
    </location>
</feature>
<evidence type="ECO:0000256" key="10">
    <source>
        <dbReference type="RuleBase" id="RU363110"/>
    </source>
</evidence>
<dbReference type="VEuPathDB" id="CryptoDB:CPATCC_0037250"/>
<feature type="transmembrane region" description="Helical" evidence="10">
    <location>
        <begin position="152"/>
        <end position="170"/>
    </location>
</feature>
<evidence type="ECO:0000256" key="7">
    <source>
        <dbReference type="ARBA" id="ARBA00022824"/>
    </source>
</evidence>
<keyword evidence="9 10" id="KW-0472">Membrane</keyword>
<feature type="transmembrane region" description="Helical" evidence="10">
    <location>
        <begin position="7"/>
        <end position="25"/>
    </location>
</feature>
<dbReference type="PANTHER" id="PTHR12413">
    <property type="entry name" value="DOLICHYL GLYCOSYLTRANSFERASE"/>
    <property type="match status" value="1"/>
</dbReference>
<dbReference type="Pfam" id="PF03155">
    <property type="entry name" value="Alg6_Alg8"/>
    <property type="match status" value="1"/>
</dbReference>
<keyword evidence="7 10" id="KW-0256">Endoplasmic reticulum</keyword>
<dbReference type="GO" id="GO:0006487">
    <property type="term" value="P:protein N-linked glycosylation"/>
    <property type="evidence" value="ECO:0007669"/>
    <property type="project" value="TreeGrafter"/>
</dbReference>
<feature type="transmembrane region" description="Helical" evidence="10">
    <location>
        <begin position="96"/>
        <end position="117"/>
    </location>
</feature>
<gene>
    <name evidence="11" type="ORF">CPATCC_000200</name>
</gene>
<evidence type="ECO:0000313" key="11">
    <source>
        <dbReference type="EMBL" id="QOY43418.1"/>
    </source>
</evidence>
<feature type="transmembrane region" description="Helical" evidence="10">
    <location>
        <begin position="62"/>
        <end position="84"/>
    </location>
</feature>
<feature type="transmembrane region" description="Helical" evidence="10">
    <location>
        <begin position="408"/>
        <end position="426"/>
    </location>
</feature>
<dbReference type="GO" id="GO:0042283">
    <property type="term" value="F:dolichyl pyrophosphate Glc1Man9GlcNAc2 alpha-1,3-glucosyltransferase activity"/>
    <property type="evidence" value="ECO:0007669"/>
    <property type="project" value="TreeGrafter"/>
</dbReference>
<feature type="transmembrane region" description="Helical" evidence="10">
    <location>
        <begin position="338"/>
        <end position="355"/>
    </location>
</feature>
<dbReference type="InterPro" id="IPR004856">
    <property type="entry name" value="Glyco_trans_ALG6/ALG8"/>
</dbReference>
<comment type="subcellular location">
    <subcellularLocation>
        <location evidence="1 10">Endoplasmic reticulum membrane</location>
        <topology evidence="1 10">Multi-pass membrane protein</topology>
    </subcellularLocation>
</comment>
<feature type="transmembrane region" description="Helical" evidence="10">
    <location>
        <begin position="211"/>
        <end position="239"/>
    </location>
</feature>
<reference evidence="11 12" key="1">
    <citation type="submission" date="2019-09" db="EMBL/GenBank/DDBJ databases">
        <title>Consistent, comparative and evidence-based genome assembly and annotation for Cryptosporidium parvum, C. hominis and C. tyzzeri.</title>
        <authorList>
            <person name="Baptista R.P."/>
            <person name="Li Y."/>
            <person name="Sateriale A."/>
            <person name="Ansell B."/>
            <person name="Jex A."/>
            <person name="Sanders M."/>
            <person name="Brooks K."/>
            <person name="Tracey A."/>
            <person name="Berriman M."/>
            <person name="Striepen B."/>
            <person name="Cotton J.A."/>
            <person name="Kissinger J.C."/>
        </authorList>
    </citation>
    <scope>NUCLEOTIDE SEQUENCE [LARGE SCALE GENOMIC DNA]</scope>
    <source>
        <strain evidence="11 12">IOWA-ATCC</strain>
    </source>
</reference>
<name>A0A7S7LJY7_CRYPV</name>
<dbReference type="EC" id="2.4.1.-" evidence="10"/>
<organism evidence="11 12">
    <name type="scientific">Cryptosporidium parvum</name>
    <dbReference type="NCBI Taxonomy" id="5807"/>
    <lineage>
        <taxon>Eukaryota</taxon>
        <taxon>Sar</taxon>
        <taxon>Alveolata</taxon>
        <taxon>Apicomplexa</taxon>
        <taxon>Conoidasida</taxon>
        <taxon>Coccidia</taxon>
        <taxon>Eucoccidiorida</taxon>
        <taxon>Eimeriorina</taxon>
        <taxon>Cryptosporidiidae</taxon>
        <taxon>Cryptosporidium</taxon>
    </lineage>
</organism>
<evidence type="ECO:0000256" key="8">
    <source>
        <dbReference type="ARBA" id="ARBA00022989"/>
    </source>
</evidence>
<feature type="transmembrane region" description="Helical" evidence="10">
    <location>
        <begin position="361"/>
        <end position="377"/>
    </location>
</feature>
<evidence type="ECO:0000256" key="4">
    <source>
        <dbReference type="ARBA" id="ARBA00022676"/>
    </source>
</evidence>
<sequence length="505" mass="59412">MMLKRILLILIISILFKLMLIPLYHSPDFEVHRNWMAITFNKPIKEWYYDETSIWTLDYPIFFAYFELVLSFLANMFDPSILVLSKEPFFTKKTLIFQRLSVIISELISLVPPIILICKSESDSETNSIYLSTFFTIFNASLVIVDHIHFQYNGFLMGILLLSIYLTANYPIYSAIIFTCLVFTKHFFIVLAPIWFIFLLNSCIQRSEGKFFILIISSFKVLFSVLSVSAFAITPIIFYGQLNQFISRLFPISRSFIHFIPASNLYTLYSIADKVFAKFNLNFCKIHHLDAEGHYIKSMKCIPPVKPIFCMLICILFIIPVLVRLWHSLSNIKESTKSILITSSISLLIAFQFGFHIHEKQILYAIIPLGIYTILFCENDQQLLAHYTYLSNWSNLSVMVLLETYPENIIKYVIIMTYYVLELLLLNINLRKYSVHNILFIFGLTTIFFLEFFVQRLVFDKLQLVFIYHALSSLICIFPILYYTFYFYYFWVFDSIKNSNRQESN</sequence>
<dbReference type="AlphaFoldDB" id="A0A7S7LJY7"/>
<keyword evidence="8 10" id="KW-1133">Transmembrane helix</keyword>
<evidence type="ECO:0000256" key="6">
    <source>
        <dbReference type="ARBA" id="ARBA00022692"/>
    </source>
</evidence>
<feature type="transmembrane region" description="Helical" evidence="10">
    <location>
        <begin position="438"/>
        <end position="459"/>
    </location>
</feature>
<evidence type="ECO:0000256" key="1">
    <source>
        <dbReference type="ARBA" id="ARBA00004477"/>
    </source>
</evidence>
<keyword evidence="5 10" id="KW-0808">Transferase</keyword>
<evidence type="ECO:0000256" key="9">
    <source>
        <dbReference type="ARBA" id="ARBA00023136"/>
    </source>
</evidence>
<keyword evidence="4 10" id="KW-0328">Glycosyltransferase</keyword>
<evidence type="ECO:0000256" key="3">
    <source>
        <dbReference type="ARBA" id="ARBA00008715"/>
    </source>
</evidence>
<proteinExistence type="inferred from homology"/>
<comment type="similarity">
    <text evidence="3 10">Belongs to the ALG6/ALG8 glucosyltransferase family.</text>
</comment>
<feature type="transmembrane region" description="Helical" evidence="10">
    <location>
        <begin position="176"/>
        <end position="199"/>
    </location>
</feature>
<dbReference type="GO" id="GO:0005789">
    <property type="term" value="C:endoplasmic reticulum membrane"/>
    <property type="evidence" value="ECO:0007669"/>
    <property type="project" value="UniProtKB-SubCell"/>
</dbReference>